<evidence type="ECO:0000313" key="1">
    <source>
        <dbReference type="EMBL" id="VAW30579.1"/>
    </source>
</evidence>
<proteinExistence type="predicted"/>
<dbReference type="Pfam" id="PF09970">
    <property type="entry name" value="DUF2204"/>
    <property type="match status" value="1"/>
</dbReference>
<protein>
    <submittedName>
        <fullName evidence="1">Uncharacterized protein</fullName>
    </submittedName>
</protein>
<dbReference type="InterPro" id="IPR018700">
    <property type="entry name" value="DUF2204"/>
</dbReference>
<dbReference type="InterPro" id="IPR043519">
    <property type="entry name" value="NT_sf"/>
</dbReference>
<organism evidence="1">
    <name type="scientific">hydrothermal vent metagenome</name>
    <dbReference type="NCBI Taxonomy" id="652676"/>
    <lineage>
        <taxon>unclassified sequences</taxon>
        <taxon>metagenomes</taxon>
        <taxon>ecological metagenomes</taxon>
    </lineage>
</organism>
<name>A0A3B0V171_9ZZZZ</name>
<dbReference type="AlphaFoldDB" id="A0A3B0V171"/>
<gene>
    <name evidence="1" type="ORF">MNBD_CHLOROFLEXI01-4268</name>
</gene>
<accession>A0A3B0V171</accession>
<dbReference type="SUPFAM" id="SSF81301">
    <property type="entry name" value="Nucleotidyltransferase"/>
    <property type="match status" value="1"/>
</dbReference>
<reference evidence="1" key="1">
    <citation type="submission" date="2018-06" db="EMBL/GenBank/DDBJ databases">
        <authorList>
            <person name="Zhirakovskaya E."/>
        </authorList>
    </citation>
    <scope>NUCLEOTIDE SEQUENCE</scope>
</reference>
<sequence>MALLNKAEIVQALKRLGELALLNDDPIELVAVGGAVMVLAYNVRPMTHDVDVMVISPPTVKNVRMLVEQVAEELSWPDDWLNDGAKGYLVGLSEGPVIFAAPGIVIKRPSVAQLLAMKLSAWRDDVDIADASFLLQELSGNQDALWESIIPYLVPGNELKAQYAFLDLWETIYGDS</sequence>
<dbReference type="EMBL" id="UOEU01000066">
    <property type="protein sequence ID" value="VAW30579.1"/>
    <property type="molecule type" value="Genomic_DNA"/>
</dbReference>